<evidence type="ECO:0000313" key="8">
    <source>
        <dbReference type="Proteomes" id="UP001187531"/>
    </source>
</evidence>
<dbReference type="Proteomes" id="UP001187531">
    <property type="component" value="Unassembled WGS sequence"/>
</dbReference>
<keyword evidence="2 5" id="KW-0812">Transmembrane</keyword>
<keyword evidence="3 5" id="KW-1133">Transmembrane helix</keyword>
<keyword evidence="4 5" id="KW-0472">Membrane</keyword>
<feature type="domain" description="Sugar phosphate transporter" evidence="6">
    <location>
        <begin position="19"/>
        <end position="284"/>
    </location>
</feature>
<gene>
    <name evidence="7" type="ORF">QYM36_001074</name>
</gene>
<dbReference type="GO" id="GO:0016020">
    <property type="term" value="C:membrane"/>
    <property type="evidence" value="ECO:0007669"/>
    <property type="project" value="UniProtKB-SubCell"/>
</dbReference>
<dbReference type="EMBL" id="JAVRJZ010000003">
    <property type="protein sequence ID" value="KAK2724443.1"/>
    <property type="molecule type" value="Genomic_DNA"/>
</dbReference>
<feature type="transmembrane region" description="Helical" evidence="5">
    <location>
        <begin position="249"/>
        <end position="267"/>
    </location>
</feature>
<dbReference type="InterPro" id="IPR004853">
    <property type="entry name" value="Sugar_P_trans_dom"/>
</dbReference>
<evidence type="ECO:0000313" key="7">
    <source>
        <dbReference type="EMBL" id="KAK2724443.1"/>
    </source>
</evidence>
<feature type="transmembrane region" description="Helical" evidence="5">
    <location>
        <begin position="96"/>
        <end position="117"/>
    </location>
</feature>
<evidence type="ECO:0000256" key="5">
    <source>
        <dbReference type="SAM" id="Phobius"/>
    </source>
</evidence>
<evidence type="ECO:0000256" key="3">
    <source>
        <dbReference type="ARBA" id="ARBA00022989"/>
    </source>
</evidence>
<accession>A0AA88IAE5</accession>
<feature type="transmembrane region" description="Helical" evidence="5">
    <location>
        <begin position="20"/>
        <end position="42"/>
    </location>
</feature>
<dbReference type="PANTHER" id="PTHR11132">
    <property type="entry name" value="SOLUTE CARRIER FAMILY 35"/>
    <property type="match status" value="1"/>
</dbReference>
<evidence type="ECO:0000256" key="1">
    <source>
        <dbReference type="ARBA" id="ARBA00004141"/>
    </source>
</evidence>
<feature type="transmembrane region" description="Helical" evidence="5">
    <location>
        <begin position="176"/>
        <end position="194"/>
    </location>
</feature>
<dbReference type="AlphaFoldDB" id="A0AA88IAE5"/>
<evidence type="ECO:0000256" key="4">
    <source>
        <dbReference type="ARBA" id="ARBA00023136"/>
    </source>
</evidence>
<dbReference type="InterPro" id="IPR050186">
    <property type="entry name" value="TPT_transporter"/>
</dbReference>
<feature type="transmembrane region" description="Helical" evidence="5">
    <location>
        <begin position="206"/>
        <end position="229"/>
    </location>
</feature>
<evidence type="ECO:0000259" key="6">
    <source>
        <dbReference type="Pfam" id="PF03151"/>
    </source>
</evidence>
<proteinExistence type="predicted"/>
<reference evidence="7" key="1">
    <citation type="submission" date="2023-07" db="EMBL/GenBank/DDBJ databases">
        <title>Chromosome-level genome assembly of Artemia franciscana.</title>
        <authorList>
            <person name="Jo E."/>
        </authorList>
    </citation>
    <scope>NUCLEOTIDE SEQUENCE</scope>
    <source>
        <tissue evidence="7">Whole body</tissue>
    </source>
</reference>
<sequence length="335" mass="37247">MKSLHQDEANDSLMKQYVRIFLVVSVYWFISITLVFVNKSLLPTDKSTLDAPLFVTWFQCLVTVLVCYLLSILARLFPKAISFPELSLNTETLKKVLPLSLVFISMITFNNLCLKYVGVSFYYVGRSLTTVFNVLMTYIILKTKTSTGAFVCCAVIVSGFWLGVDQEGSTGSLSVFGTFFGVMASLFVSLNAIYTKKVMPHVNDNIWLLTFYNNVNASLLFLPLMAIAGEIGAIRDFDGFSDGVYWTKMILGGVFGFAIGYVTGLQIKVTSPLTHNISGTAKACAQTVIATYWYSEVKSGLWWLSNLIVLGGSAAYTRVRQIEMKKVNTYQDVKA</sequence>
<dbReference type="Pfam" id="PF03151">
    <property type="entry name" value="TPT"/>
    <property type="match status" value="1"/>
</dbReference>
<name>A0AA88IAE5_ARTSF</name>
<comment type="subcellular location">
    <subcellularLocation>
        <location evidence="1">Membrane</location>
        <topology evidence="1">Multi-pass membrane protein</topology>
    </subcellularLocation>
</comment>
<feature type="transmembrane region" description="Helical" evidence="5">
    <location>
        <begin position="54"/>
        <end position="76"/>
    </location>
</feature>
<comment type="caution">
    <text evidence="7">The sequence shown here is derived from an EMBL/GenBank/DDBJ whole genome shotgun (WGS) entry which is preliminary data.</text>
</comment>
<organism evidence="7 8">
    <name type="scientific">Artemia franciscana</name>
    <name type="common">Brine shrimp</name>
    <name type="synonym">Artemia sanfranciscana</name>
    <dbReference type="NCBI Taxonomy" id="6661"/>
    <lineage>
        <taxon>Eukaryota</taxon>
        <taxon>Metazoa</taxon>
        <taxon>Ecdysozoa</taxon>
        <taxon>Arthropoda</taxon>
        <taxon>Crustacea</taxon>
        <taxon>Branchiopoda</taxon>
        <taxon>Anostraca</taxon>
        <taxon>Artemiidae</taxon>
        <taxon>Artemia</taxon>
    </lineage>
</organism>
<keyword evidence="8" id="KW-1185">Reference proteome</keyword>
<protein>
    <recommendedName>
        <fullName evidence="6">Sugar phosphate transporter domain-containing protein</fullName>
    </recommendedName>
</protein>
<evidence type="ECO:0000256" key="2">
    <source>
        <dbReference type="ARBA" id="ARBA00022692"/>
    </source>
</evidence>
<feature type="transmembrane region" description="Helical" evidence="5">
    <location>
        <begin position="148"/>
        <end position="164"/>
    </location>
</feature>